<proteinExistence type="predicted"/>
<dbReference type="EMBL" id="FLUV01002617">
    <property type="protein sequence ID" value="SBW29022.1"/>
    <property type="molecule type" value="Genomic_DNA"/>
</dbReference>
<keyword evidence="2" id="KW-1185">Reference proteome</keyword>
<evidence type="ECO:0000313" key="2">
    <source>
        <dbReference type="Proteomes" id="UP000199013"/>
    </source>
</evidence>
<reference evidence="2" key="1">
    <citation type="submission" date="2016-02" db="EMBL/GenBank/DDBJ databases">
        <authorList>
            <person name="Wibberg D."/>
        </authorList>
    </citation>
    <scope>NUCLEOTIDE SEQUENCE [LARGE SCALE GENOMIC DNA]</scope>
</reference>
<protein>
    <submittedName>
        <fullName evidence="1">Uncharacterized protein</fullName>
    </submittedName>
</protein>
<evidence type="ECO:0000313" key="1">
    <source>
        <dbReference type="EMBL" id="SBW29022.1"/>
    </source>
</evidence>
<sequence>MRIRLRGTPAETAAVADLLVEHLTVVDRSAPYPDRSGSGLVRIYLDVTVPDELSLPARDEETTMPRFHRTINIASGNARVGMQIGDTSASVIRGRYDQATSTLTYTCPACGKKHTDRGRAFVRGVQTNCGCGQDLDVYV</sequence>
<dbReference type="AlphaFoldDB" id="A0A1C3PGQ4"/>
<organism evidence="1 2">
    <name type="scientific">Candidatus Protofrankia californiensis</name>
    <dbReference type="NCBI Taxonomy" id="1839754"/>
    <lineage>
        <taxon>Bacteria</taxon>
        <taxon>Bacillati</taxon>
        <taxon>Actinomycetota</taxon>
        <taxon>Actinomycetes</taxon>
        <taxon>Frankiales</taxon>
        <taxon>Frankiaceae</taxon>
        <taxon>Protofrankia</taxon>
    </lineage>
</organism>
<name>A0A1C3PGQ4_9ACTN</name>
<accession>A0A1C3PGQ4</accession>
<dbReference type="Proteomes" id="UP000199013">
    <property type="component" value="Unassembled WGS sequence"/>
</dbReference>
<gene>
    <name evidence="1" type="ORF">FDG2_6334</name>
</gene>